<name>E3RIN1_PYRTT</name>
<feature type="compositionally biased region" description="Polar residues" evidence="3">
    <location>
        <begin position="75"/>
        <end position="91"/>
    </location>
</feature>
<evidence type="ECO:0000313" key="4">
    <source>
        <dbReference type="EMBL" id="EFQ94428.1"/>
    </source>
</evidence>
<dbReference type="GO" id="GO:0045944">
    <property type="term" value="P:positive regulation of transcription by RNA polymerase II"/>
    <property type="evidence" value="ECO:0007669"/>
    <property type="project" value="TreeGrafter"/>
</dbReference>
<comment type="subcellular location">
    <subcellularLocation>
        <location evidence="1">Nucleus</location>
    </subcellularLocation>
</comment>
<feature type="region of interest" description="Disordered" evidence="3">
    <location>
        <begin position="69"/>
        <end position="148"/>
    </location>
</feature>
<dbReference type="STRING" id="861557.E3RIN1"/>
<proteinExistence type="predicted"/>
<dbReference type="HOGENOM" id="CLU_043187_0_0_1"/>
<dbReference type="KEGG" id="pte:PTT_07904"/>
<dbReference type="GO" id="GO:0000976">
    <property type="term" value="F:transcription cis-regulatory region binding"/>
    <property type="evidence" value="ECO:0007669"/>
    <property type="project" value="TreeGrafter"/>
</dbReference>
<dbReference type="EMBL" id="GL533333">
    <property type="protein sequence ID" value="EFQ94428.1"/>
    <property type="molecule type" value="Genomic_DNA"/>
</dbReference>
<dbReference type="AlphaFoldDB" id="E3RIN1"/>
<dbReference type="Proteomes" id="UP000001067">
    <property type="component" value="Unassembled WGS sequence"/>
</dbReference>
<dbReference type="PANTHER" id="PTHR37534">
    <property type="entry name" value="TRANSCRIPTIONAL ACTIVATOR PROTEIN UGA3"/>
    <property type="match status" value="1"/>
</dbReference>
<evidence type="ECO:0000256" key="3">
    <source>
        <dbReference type="SAM" id="MobiDB-lite"/>
    </source>
</evidence>
<keyword evidence="2" id="KW-0539">Nucleus</keyword>
<dbReference type="Pfam" id="PF11951">
    <property type="entry name" value="Fungal_trans_2"/>
    <property type="match status" value="1"/>
</dbReference>
<keyword evidence="5" id="KW-1185">Reference proteome</keyword>
<evidence type="ECO:0000256" key="2">
    <source>
        <dbReference type="ARBA" id="ARBA00023242"/>
    </source>
</evidence>
<dbReference type="GO" id="GO:0003700">
    <property type="term" value="F:DNA-binding transcription factor activity"/>
    <property type="evidence" value="ECO:0007669"/>
    <property type="project" value="TreeGrafter"/>
</dbReference>
<dbReference type="GO" id="GO:0005634">
    <property type="term" value="C:nucleus"/>
    <property type="evidence" value="ECO:0007669"/>
    <property type="project" value="UniProtKB-SubCell"/>
</dbReference>
<feature type="compositionally biased region" description="Low complexity" evidence="3">
    <location>
        <begin position="105"/>
        <end position="119"/>
    </location>
</feature>
<sequence length="493" mass="55889">MSPWSAATAAPKKPNYKVRFRHGVFPDVESQATRADIKKYDYFFGDGQRWVGTPNKVDFVDESTLVADDSEGLGSASTRRATRHLTQSMISERTRGSEIRKNAPTTERSSRTSSSATNSQLFVPEATQEDSHSPWQIPPHVQRHTSPVSSLDEPVSAAWHPDVLLPHPGIALNSRSPTTWPISDPIEAHLFRFWVDKVAESLDLTSPESVFKEVIPKLALTNTMLMNAIFMTSAQHILRFDPYFPTRPYTYYDRILQDLIPYLAEKERIEDEGVLVAAILLRAFEEFHAGTRGQTGLSTFELFCGPEGWLLDMSSPVVQACLMVHVHAEVGEALLNPARLRIDYESFILPALVSPSDDVSWGNRIVWLSARILQWADRGSHTPDEWWYLCRLVDEWEERRPPSFDAFFYQMEDPGTVRYFPELWFTSAGHADANQHLRMCRIALAANRPDGEVQGIHRDMSEEILKGLRETVAIARCDTRGISAPWKAAHTRR</sequence>
<dbReference type="eggNOG" id="ENOG502SJKS">
    <property type="taxonomic scope" value="Eukaryota"/>
</dbReference>
<gene>
    <name evidence="4" type="ORF">PTT_07904</name>
</gene>
<dbReference type="OrthoDB" id="407832at2759"/>
<evidence type="ECO:0000256" key="1">
    <source>
        <dbReference type="ARBA" id="ARBA00004123"/>
    </source>
</evidence>
<accession>E3RIN1</accession>
<dbReference type="InterPro" id="IPR021858">
    <property type="entry name" value="Fun_TF"/>
</dbReference>
<protein>
    <submittedName>
        <fullName evidence="4">Uncharacterized protein</fullName>
    </submittedName>
</protein>
<organism evidence="5">
    <name type="scientific">Pyrenophora teres f. teres (strain 0-1)</name>
    <name type="common">Barley net blotch fungus</name>
    <name type="synonym">Drechslera teres f. teres</name>
    <dbReference type="NCBI Taxonomy" id="861557"/>
    <lineage>
        <taxon>Eukaryota</taxon>
        <taxon>Fungi</taxon>
        <taxon>Dikarya</taxon>
        <taxon>Ascomycota</taxon>
        <taxon>Pezizomycotina</taxon>
        <taxon>Dothideomycetes</taxon>
        <taxon>Pleosporomycetidae</taxon>
        <taxon>Pleosporales</taxon>
        <taxon>Pleosporineae</taxon>
        <taxon>Pleosporaceae</taxon>
        <taxon>Pyrenophora</taxon>
    </lineage>
</organism>
<reference evidence="4 5" key="1">
    <citation type="journal article" date="2010" name="Genome Biol.">
        <title>A first genome assembly of the barley fungal pathogen Pyrenophora teres f. teres.</title>
        <authorList>
            <person name="Ellwood S.R."/>
            <person name="Liu Z."/>
            <person name="Syme R.A."/>
            <person name="Lai Z."/>
            <person name="Hane J.K."/>
            <person name="Keiper F."/>
            <person name="Moffat C.S."/>
            <person name="Oliver R.P."/>
            <person name="Friesen T.L."/>
        </authorList>
    </citation>
    <scope>NUCLEOTIDE SEQUENCE [LARGE SCALE GENOMIC DNA]</scope>
    <source>
        <strain evidence="4 5">0-1</strain>
    </source>
</reference>
<feature type="compositionally biased region" description="Basic and acidic residues" evidence="3">
    <location>
        <begin position="92"/>
        <end position="101"/>
    </location>
</feature>
<evidence type="ECO:0000313" key="5">
    <source>
        <dbReference type="Proteomes" id="UP000001067"/>
    </source>
</evidence>
<dbReference type="PANTHER" id="PTHR37534:SF2">
    <property type="entry name" value="N-ACETYLTRANSFERASE DOMAIN-CONTAINING PROTEIN"/>
    <property type="match status" value="1"/>
</dbReference>